<accession>A0AC60PKC3</accession>
<dbReference type="EMBL" id="JABSTQ010010382">
    <property type="protein sequence ID" value="KAG0421325.1"/>
    <property type="molecule type" value="Genomic_DNA"/>
</dbReference>
<evidence type="ECO:0000313" key="2">
    <source>
        <dbReference type="Proteomes" id="UP000805193"/>
    </source>
</evidence>
<reference evidence="1 2" key="1">
    <citation type="journal article" date="2020" name="Cell">
        <title>Large-Scale Comparative Analyses of Tick Genomes Elucidate Their Genetic Diversity and Vector Capacities.</title>
        <authorList>
            <consortium name="Tick Genome and Microbiome Consortium (TIGMIC)"/>
            <person name="Jia N."/>
            <person name="Wang J."/>
            <person name="Shi W."/>
            <person name="Du L."/>
            <person name="Sun Y."/>
            <person name="Zhan W."/>
            <person name="Jiang J.F."/>
            <person name="Wang Q."/>
            <person name="Zhang B."/>
            <person name="Ji P."/>
            <person name="Bell-Sakyi L."/>
            <person name="Cui X.M."/>
            <person name="Yuan T.T."/>
            <person name="Jiang B.G."/>
            <person name="Yang W.F."/>
            <person name="Lam T.T."/>
            <person name="Chang Q.C."/>
            <person name="Ding S.J."/>
            <person name="Wang X.J."/>
            <person name="Zhu J.G."/>
            <person name="Ruan X.D."/>
            <person name="Zhao L."/>
            <person name="Wei J.T."/>
            <person name="Ye R.Z."/>
            <person name="Que T.C."/>
            <person name="Du C.H."/>
            <person name="Zhou Y.H."/>
            <person name="Cheng J.X."/>
            <person name="Dai P.F."/>
            <person name="Guo W.B."/>
            <person name="Han X.H."/>
            <person name="Huang E.J."/>
            <person name="Li L.F."/>
            <person name="Wei W."/>
            <person name="Gao Y.C."/>
            <person name="Liu J.Z."/>
            <person name="Shao H.Z."/>
            <person name="Wang X."/>
            <person name="Wang C.C."/>
            <person name="Yang T.C."/>
            <person name="Huo Q.B."/>
            <person name="Li W."/>
            <person name="Chen H.Y."/>
            <person name="Chen S.E."/>
            <person name="Zhou L.G."/>
            <person name="Ni X.B."/>
            <person name="Tian J.H."/>
            <person name="Sheng Y."/>
            <person name="Liu T."/>
            <person name="Pan Y.S."/>
            <person name="Xia L.Y."/>
            <person name="Li J."/>
            <person name="Zhao F."/>
            <person name="Cao W.C."/>
        </authorList>
    </citation>
    <scope>NUCLEOTIDE SEQUENCE [LARGE SCALE GENOMIC DNA]</scope>
    <source>
        <strain evidence="1">Iper-2018</strain>
    </source>
</reference>
<protein>
    <submittedName>
        <fullName evidence="1">Uncharacterized protein</fullName>
    </submittedName>
</protein>
<proteinExistence type="predicted"/>
<dbReference type="Proteomes" id="UP000805193">
    <property type="component" value="Unassembled WGS sequence"/>
</dbReference>
<organism evidence="1 2">
    <name type="scientific">Ixodes persulcatus</name>
    <name type="common">Taiga tick</name>
    <dbReference type="NCBI Taxonomy" id="34615"/>
    <lineage>
        <taxon>Eukaryota</taxon>
        <taxon>Metazoa</taxon>
        <taxon>Ecdysozoa</taxon>
        <taxon>Arthropoda</taxon>
        <taxon>Chelicerata</taxon>
        <taxon>Arachnida</taxon>
        <taxon>Acari</taxon>
        <taxon>Parasitiformes</taxon>
        <taxon>Ixodida</taxon>
        <taxon>Ixodoidea</taxon>
        <taxon>Ixodidae</taxon>
        <taxon>Ixodinae</taxon>
        <taxon>Ixodes</taxon>
    </lineage>
</organism>
<name>A0AC60PKC3_IXOPE</name>
<evidence type="ECO:0000313" key="1">
    <source>
        <dbReference type="EMBL" id="KAG0421325.1"/>
    </source>
</evidence>
<gene>
    <name evidence="1" type="ORF">HPB47_002776</name>
</gene>
<keyword evidence="2" id="KW-1185">Reference proteome</keyword>
<sequence>MIRKLPMVSAALFRFFLILALTSPTFAGLLRGNDGRGLGVTYVDEEDYYSETTTTSLSPGVPSVTSTVSASYKSAPEAATVASVTEVEHTAPVASVTTTEEVTHVHPPAPVATVTTTEEVTHAHHSVPVAAVTTTTEVTEVQHSAPDLAAAPSVKPVHVATEVTTFDAAPAVANYHASPSVVTFHAAPTAATVTHVSPVFTTETHVAPVYSYGVGSLGYGTGNYGYGHGLGAYGLNYGYGLGDPVEYAILLRRRKSVVAVRNRVKNRFEHHLGAVIQPGLSVMRLDSASNWDDLRSEVQHIFECVCRCARNIARLKGRSSAGMNVTRCSGDPKPRKEARRGLAVLAKTSYTCDSSRARCFSESSHLCRQPQTYAAAPAFATVAHAAPVYGYGVSNLGYGVGHYGYGHGLGSYGLNYGYGLGTLGDYTSLLRKKKYFQTQSSFHKLEEYESLMKRGGWKRLGEETSSAKEPKKQPRLEFSGKRSVSQQKLHQLVTTFVVEGLHAFSIVEENASSTPEDFFSFGQQTLQPEAQDELSRYLLVPVDHPLSQMKSFEGLHRLFLKYNTAVPSRCVDGTQIAIKGPSENDPRFTKAAYWCRKNYYALNAMIVCDADLWILNVDATFPGSVHDSFVWRMSFLREAFLQGHFLREDECLLGDSGYPLEPWLLNPVPGNPAVGSDEARFNQAHRSTRSVVERCIGMLKNRFRCLQR</sequence>
<comment type="caution">
    <text evidence="1">The sequence shown here is derived from an EMBL/GenBank/DDBJ whole genome shotgun (WGS) entry which is preliminary data.</text>
</comment>